<evidence type="ECO:0000313" key="3">
    <source>
        <dbReference type="Proteomes" id="UP001056648"/>
    </source>
</evidence>
<dbReference type="InterPro" id="IPR051397">
    <property type="entry name" value="Zn-ADH-like_protein"/>
</dbReference>
<sequence>MTFRALLLTQTDGDKPSTRAEIATLQDDQLPADGDVLVEIDYSTINFKDGLAITGRSPVVRKWPMVAGIDGAGTVLESSNPRWRAGDKVVLNGYGVGETHWGCLAQRARLKGEWLVRLPESLTTRQAMAIGTAGYTAMLSVLALEASGVRPEQGEVLVTGASGGVGTVAIALLGKLGYRVVASTGKTGEADFLKALGAADVIDRAELSAPGKPLQKERWAAVVDAVGSHTLVNAIAQVRYGGVVTACGLAQGMDFPGSVAPFILRGVTLHGIDSVMAPMARREQAWARLAQDLEPDRLAAITQEIGLAEAIEAGQRIIAGGMRGRVVVDVNR</sequence>
<dbReference type="SMART" id="SM00829">
    <property type="entry name" value="PKS_ER"/>
    <property type="match status" value="1"/>
</dbReference>
<dbReference type="InterPro" id="IPR036291">
    <property type="entry name" value="NAD(P)-bd_dom_sf"/>
</dbReference>
<dbReference type="InterPro" id="IPR011032">
    <property type="entry name" value="GroES-like_sf"/>
</dbReference>
<gene>
    <name evidence="2" type="ORF">NDR89_12060</name>
</gene>
<dbReference type="Proteomes" id="UP001056648">
    <property type="component" value="Chromosome 2"/>
</dbReference>
<dbReference type="Gene3D" id="3.40.50.720">
    <property type="entry name" value="NAD(P)-binding Rossmann-like Domain"/>
    <property type="match status" value="1"/>
</dbReference>
<feature type="domain" description="Enoyl reductase (ER)" evidence="1">
    <location>
        <begin position="13"/>
        <end position="328"/>
    </location>
</feature>
<accession>A0ABY4VWC3</accession>
<dbReference type="PANTHER" id="PTHR43677">
    <property type="entry name" value="SHORT-CHAIN DEHYDROGENASE/REDUCTASE"/>
    <property type="match status" value="1"/>
</dbReference>
<evidence type="ECO:0000259" key="1">
    <source>
        <dbReference type="SMART" id="SM00829"/>
    </source>
</evidence>
<dbReference type="InterPro" id="IPR013149">
    <property type="entry name" value="ADH-like_C"/>
</dbReference>
<dbReference type="InterPro" id="IPR014188">
    <property type="entry name" value="Acrylyl-CoA_reductase_AcuI"/>
</dbReference>
<dbReference type="Pfam" id="PF00107">
    <property type="entry name" value="ADH_zinc_N"/>
    <property type="match status" value="1"/>
</dbReference>
<reference evidence="2" key="1">
    <citation type="submission" date="2022-06" db="EMBL/GenBank/DDBJ databases">
        <title>Complete genome sequence and characterization of Cupriavidus gilardii QJ1 isolated from contaminating cells.</title>
        <authorList>
            <person name="Qi J."/>
        </authorList>
    </citation>
    <scope>NUCLEOTIDE SEQUENCE</scope>
    <source>
        <strain evidence="2">QJ1</strain>
    </source>
</reference>
<name>A0ABY4VWC3_9BURK</name>
<keyword evidence="3" id="KW-1185">Reference proteome</keyword>
<dbReference type="Pfam" id="PF08240">
    <property type="entry name" value="ADH_N"/>
    <property type="match status" value="1"/>
</dbReference>
<proteinExistence type="predicted"/>
<dbReference type="NCBIfam" id="TIGR02823">
    <property type="entry name" value="oxido_YhdH"/>
    <property type="match status" value="1"/>
</dbReference>
<evidence type="ECO:0000313" key="2">
    <source>
        <dbReference type="EMBL" id="USE80502.1"/>
    </source>
</evidence>
<dbReference type="Gene3D" id="3.90.180.10">
    <property type="entry name" value="Medium-chain alcohol dehydrogenases, catalytic domain"/>
    <property type="match status" value="1"/>
</dbReference>
<dbReference type="EMBL" id="CP098736">
    <property type="protein sequence ID" value="USE80502.1"/>
    <property type="molecule type" value="Genomic_DNA"/>
</dbReference>
<dbReference type="PANTHER" id="PTHR43677:SF1">
    <property type="entry name" value="ACRYLYL-COA REDUCTASE ACUI-RELATED"/>
    <property type="match status" value="1"/>
</dbReference>
<dbReference type="CDD" id="cd08288">
    <property type="entry name" value="MDR_yhdh"/>
    <property type="match status" value="1"/>
</dbReference>
<organism evidence="2 3">
    <name type="scientific">Cupriavidus gilardii</name>
    <dbReference type="NCBI Taxonomy" id="82541"/>
    <lineage>
        <taxon>Bacteria</taxon>
        <taxon>Pseudomonadati</taxon>
        <taxon>Pseudomonadota</taxon>
        <taxon>Betaproteobacteria</taxon>
        <taxon>Burkholderiales</taxon>
        <taxon>Burkholderiaceae</taxon>
        <taxon>Cupriavidus</taxon>
    </lineage>
</organism>
<dbReference type="SUPFAM" id="SSF51735">
    <property type="entry name" value="NAD(P)-binding Rossmann-fold domains"/>
    <property type="match status" value="1"/>
</dbReference>
<protein>
    <submittedName>
        <fullName evidence="2">Oxidoreductase</fullName>
    </submittedName>
</protein>
<dbReference type="InterPro" id="IPR020843">
    <property type="entry name" value="ER"/>
</dbReference>
<dbReference type="RefSeq" id="WP_198750733.1">
    <property type="nucleotide sequence ID" value="NZ_CP083438.1"/>
</dbReference>
<dbReference type="InterPro" id="IPR013154">
    <property type="entry name" value="ADH-like_N"/>
</dbReference>
<dbReference type="SUPFAM" id="SSF50129">
    <property type="entry name" value="GroES-like"/>
    <property type="match status" value="1"/>
</dbReference>